<reference evidence="2" key="1">
    <citation type="submission" date="2014-05" db="EMBL/GenBank/DDBJ databases">
        <title>The transcriptome of the halophilic microalga Tetraselmis sp. GSL018 isolated from the Great Salt Lake, Utah.</title>
        <authorList>
            <person name="Jinkerson R.E."/>
            <person name="D'Adamo S."/>
            <person name="Posewitz M.C."/>
        </authorList>
    </citation>
    <scope>NUCLEOTIDE SEQUENCE</scope>
    <source>
        <strain evidence="2">GSL018</strain>
    </source>
</reference>
<gene>
    <name evidence="2" type="ORF">TSPGSL018_6558</name>
</gene>
<dbReference type="AlphaFoldDB" id="A0A061SH47"/>
<evidence type="ECO:0000256" key="1">
    <source>
        <dbReference type="SAM" id="MobiDB-lite"/>
    </source>
</evidence>
<dbReference type="EMBL" id="GBEZ01003055">
    <property type="protein sequence ID" value="JAC82056.1"/>
    <property type="molecule type" value="Transcribed_RNA"/>
</dbReference>
<accession>A0A061SH47</accession>
<feature type="non-terminal residue" evidence="2">
    <location>
        <position position="68"/>
    </location>
</feature>
<proteinExistence type="predicted"/>
<feature type="region of interest" description="Disordered" evidence="1">
    <location>
        <begin position="1"/>
        <end position="27"/>
    </location>
</feature>
<organism evidence="2">
    <name type="scientific">Tetraselmis sp. GSL018</name>
    <dbReference type="NCBI Taxonomy" id="582737"/>
    <lineage>
        <taxon>Eukaryota</taxon>
        <taxon>Viridiplantae</taxon>
        <taxon>Chlorophyta</taxon>
        <taxon>core chlorophytes</taxon>
        <taxon>Chlorodendrophyceae</taxon>
        <taxon>Chlorodendrales</taxon>
        <taxon>Chlorodendraceae</taxon>
        <taxon>Tetraselmis</taxon>
    </lineage>
</organism>
<sequence>MPLRAPAAGFPSFRAVPRGQRRGATGEHSIHALALRPRAGTVGLLSVSPLCHPETASVFVSPLTVIQK</sequence>
<evidence type="ECO:0000313" key="2">
    <source>
        <dbReference type="EMBL" id="JAC82056.1"/>
    </source>
</evidence>
<name>A0A061SH47_9CHLO</name>
<protein>
    <submittedName>
        <fullName evidence="2">Uncharacterized protein</fullName>
    </submittedName>
</protein>